<evidence type="ECO:0000256" key="3">
    <source>
        <dbReference type="ARBA" id="ARBA00022741"/>
    </source>
</evidence>
<dbReference type="PROSITE" id="PS50893">
    <property type="entry name" value="ABC_TRANSPORTER_2"/>
    <property type="match status" value="1"/>
</dbReference>
<feature type="domain" description="ABC transporter" evidence="5">
    <location>
        <begin position="4"/>
        <end position="222"/>
    </location>
</feature>
<keyword evidence="3" id="KW-0547">Nucleotide-binding</keyword>
<dbReference type="InterPro" id="IPR027417">
    <property type="entry name" value="P-loop_NTPase"/>
</dbReference>
<name>A0A927ZS54_9CLOT</name>
<comment type="caution">
    <text evidence="6">The sequence shown here is derived from an EMBL/GenBank/DDBJ whole genome shotgun (WGS) entry which is preliminary data.</text>
</comment>
<dbReference type="FunFam" id="3.40.50.300:FF:000032">
    <property type="entry name" value="Export ABC transporter ATP-binding protein"/>
    <property type="match status" value="1"/>
</dbReference>
<dbReference type="SMART" id="SM00382">
    <property type="entry name" value="AAA"/>
    <property type="match status" value="1"/>
</dbReference>
<dbReference type="CDD" id="cd03255">
    <property type="entry name" value="ABC_MJ0796_LolCDE_FtsE"/>
    <property type="match status" value="1"/>
</dbReference>
<dbReference type="GO" id="GO:0005524">
    <property type="term" value="F:ATP binding"/>
    <property type="evidence" value="ECO:0007669"/>
    <property type="project" value="UniProtKB-KW"/>
</dbReference>
<proteinExistence type="inferred from homology"/>
<dbReference type="Gene3D" id="3.40.50.300">
    <property type="entry name" value="P-loop containing nucleotide triphosphate hydrolases"/>
    <property type="match status" value="1"/>
</dbReference>
<dbReference type="InterPro" id="IPR017911">
    <property type="entry name" value="MacB-like_ATP-bd"/>
</dbReference>
<gene>
    <name evidence="6" type="ORF">E7215_00045</name>
</gene>
<dbReference type="Pfam" id="PF00005">
    <property type="entry name" value="ABC_tran"/>
    <property type="match status" value="1"/>
</dbReference>
<sequence length="222" mass="24925">MNIIEVKSLYKSYMEDEVAKVQVLKGVNVNIKQGEFVAILGPSGSGKSTFLNMIGGMDLPDKGQIIIDTMDITKLNDNNLSDFRLHKIGFIFQFFNLIPMLTAKENISLPSEVKNKKKDIEYINMLIAKLGLKDRENHYPAQLSGGEQQRVAIARALVNKPRIILADEPTGNLDSKNSKAVIKLLKEISEEMKLTIILITHDKEIASYADRILNMMDGVLYE</sequence>
<dbReference type="GO" id="GO:0022857">
    <property type="term" value="F:transmembrane transporter activity"/>
    <property type="evidence" value="ECO:0007669"/>
    <property type="project" value="UniProtKB-ARBA"/>
</dbReference>
<comment type="similarity">
    <text evidence="1">Belongs to the ABC transporter superfamily.</text>
</comment>
<evidence type="ECO:0000313" key="6">
    <source>
        <dbReference type="EMBL" id="MBE6058558.1"/>
    </source>
</evidence>
<evidence type="ECO:0000259" key="5">
    <source>
        <dbReference type="PROSITE" id="PS50893"/>
    </source>
</evidence>
<dbReference type="GO" id="GO:0016887">
    <property type="term" value="F:ATP hydrolysis activity"/>
    <property type="evidence" value="ECO:0007669"/>
    <property type="project" value="InterPro"/>
</dbReference>
<evidence type="ECO:0000256" key="1">
    <source>
        <dbReference type="ARBA" id="ARBA00005417"/>
    </source>
</evidence>
<reference evidence="6" key="1">
    <citation type="submission" date="2019-04" db="EMBL/GenBank/DDBJ databases">
        <title>Evolution of Biomass-Degrading Anaerobic Consortia Revealed by Metagenomics.</title>
        <authorList>
            <person name="Peng X."/>
        </authorList>
    </citation>
    <scope>NUCLEOTIDE SEQUENCE</scope>
    <source>
        <strain evidence="6">SIG254</strain>
    </source>
</reference>
<accession>A0A927ZS54</accession>
<dbReference type="EMBL" id="SVCM01000003">
    <property type="protein sequence ID" value="MBE6058558.1"/>
    <property type="molecule type" value="Genomic_DNA"/>
</dbReference>
<evidence type="ECO:0000313" key="7">
    <source>
        <dbReference type="Proteomes" id="UP000768462"/>
    </source>
</evidence>
<dbReference type="InterPro" id="IPR017871">
    <property type="entry name" value="ABC_transporter-like_CS"/>
</dbReference>
<keyword evidence="2" id="KW-0813">Transport</keyword>
<dbReference type="PANTHER" id="PTHR42798">
    <property type="entry name" value="LIPOPROTEIN-RELEASING SYSTEM ATP-BINDING PROTEIN LOLD"/>
    <property type="match status" value="1"/>
</dbReference>
<dbReference type="PANTHER" id="PTHR42798:SF7">
    <property type="entry name" value="ALPHA-D-RIBOSE 1-METHYLPHOSPHONATE 5-TRIPHOSPHATE SYNTHASE SUBUNIT PHNL"/>
    <property type="match status" value="1"/>
</dbReference>
<dbReference type="InterPro" id="IPR003439">
    <property type="entry name" value="ABC_transporter-like_ATP-bd"/>
</dbReference>
<dbReference type="SUPFAM" id="SSF52540">
    <property type="entry name" value="P-loop containing nucleoside triphosphate hydrolases"/>
    <property type="match status" value="1"/>
</dbReference>
<keyword evidence="4 6" id="KW-0067">ATP-binding</keyword>
<organism evidence="6 7">
    <name type="scientific">Clostridium sulfidigenes</name>
    <dbReference type="NCBI Taxonomy" id="318464"/>
    <lineage>
        <taxon>Bacteria</taxon>
        <taxon>Bacillati</taxon>
        <taxon>Bacillota</taxon>
        <taxon>Clostridia</taxon>
        <taxon>Eubacteriales</taxon>
        <taxon>Clostridiaceae</taxon>
        <taxon>Clostridium</taxon>
    </lineage>
</organism>
<evidence type="ECO:0000256" key="2">
    <source>
        <dbReference type="ARBA" id="ARBA00022448"/>
    </source>
</evidence>
<dbReference type="Proteomes" id="UP000768462">
    <property type="component" value="Unassembled WGS sequence"/>
</dbReference>
<dbReference type="InterPro" id="IPR003593">
    <property type="entry name" value="AAA+_ATPase"/>
</dbReference>
<dbReference type="AlphaFoldDB" id="A0A927ZS54"/>
<dbReference type="PROSITE" id="PS00211">
    <property type="entry name" value="ABC_TRANSPORTER_1"/>
    <property type="match status" value="1"/>
</dbReference>
<evidence type="ECO:0000256" key="4">
    <source>
        <dbReference type="ARBA" id="ARBA00022840"/>
    </source>
</evidence>
<dbReference type="GO" id="GO:0098796">
    <property type="term" value="C:membrane protein complex"/>
    <property type="evidence" value="ECO:0007669"/>
    <property type="project" value="UniProtKB-ARBA"/>
</dbReference>
<protein>
    <submittedName>
        <fullName evidence="6">ABC transporter ATP-binding protein</fullName>
    </submittedName>
</protein>